<dbReference type="GO" id="GO:0009279">
    <property type="term" value="C:cell outer membrane"/>
    <property type="evidence" value="ECO:0007669"/>
    <property type="project" value="UniProtKB-SubCell"/>
</dbReference>
<dbReference type="STRING" id="1122252.SAMN05660443_1619"/>
<evidence type="ECO:0000256" key="2">
    <source>
        <dbReference type="ARBA" id="ARBA00023136"/>
    </source>
</evidence>
<dbReference type="GO" id="GO:1990351">
    <property type="term" value="C:transporter complex"/>
    <property type="evidence" value="ECO:0007669"/>
    <property type="project" value="TreeGrafter"/>
</dbReference>
<feature type="region of interest" description="Disordered" evidence="5">
    <location>
        <begin position="637"/>
        <end position="657"/>
    </location>
</feature>
<feature type="domain" description="Organic solvent tolerance-like N-terminal" evidence="6">
    <location>
        <begin position="84"/>
        <end position="185"/>
    </location>
</feature>
<dbReference type="InterPro" id="IPR020889">
    <property type="entry name" value="LipoPS_assembly_LptD"/>
</dbReference>
<evidence type="ECO:0000256" key="5">
    <source>
        <dbReference type="SAM" id="MobiDB-lite"/>
    </source>
</evidence>
<protein>
    <recommendedName>
        <fullName evidence="4">LPS-assembly protein LptD</fullName>
    </recommendedName>
</protein>
<keyword evidence="2 4" id="KW-0472">Membrane</keyword>
<evidence type="ECO:0000256" key="1">
    <source>
        <dbReference type="ARBA" id="ARBA00022729"/>
    </source>
</evidence>
<comment type="function">
    <text evidence="4">Together with LptE, is involved in the assembly of lipopolysaccharide (LPS) at the surface of the outer membrane.</text>
</comment>
<evidence type="ECO:0000259" key="7">
    <source>
        <dbReference type="Pfam" id="PF04453"/>
    </source>
</evidence>
<dbReference type="PANTHER" id="PTHR30189">
    <property type="entry name" value="LPS-ASSEMBLY PROTEIN"/>
    <property type="match status" value="1"/>
</dbReference>
<comment type="subcellular location">
    <subcellularLocation>
        <location evidence="4">Cell outer membrane</location>
    </subcellularLocation>
</comment>
<organism evidence="8 9">
    <name type="scientific">Marinospirillum celere</name>
    <dbReference type="NCBI Taxonomy" id="1122252"/>
    <lineage>
        <taxon>Bacteria</taxon>
        <taxon>Pseudomonadati</taxon>
        <taxon>Pseudomonadota</taxon>
        <taxon>Gammaproteobacteria</taxon>
        <taxon>Oceanospirillales</taxon>
        <taxon>Oceanospirillaceae</taxon>
        <taxon>Marinospirillum</taxon>
    </lineage>
</organism>
<dbReference type="HAMAP" id="MF_01411">
    <property type="entry name" value="LPS_assembly_LptD"/>
    <property type="match status" value="1"/>
</dbReference>
<dbReference type="InterPro" id="IPR005653">
    <property type="entry name" value="OstA-like_N"/>
</dbReference>
<reference evidence="8 9" key="1">
    <citation type="submission" date="2016-10" db="EMBL/GenBank/DDBJ databases">
        <authorList>
            <person name="de Groot N.N."/>
        </authorList>
    </citation>
    <scope>NUCLEOTIDE SEQUENCE [LARGE SCALE GENOMIC DNA]</scope>
    <source>
        <strain evidence="8 9">DSM 18438</strain>
    </source>
</reference>
<dbReference type="EMBL" id="FOLH01000003">
    <property type="protein sequence ID" value="SFC14816.1"/>
    <property type="molecule type" value="Genomic_DNA"/>
</dbReference>
<accession>A0A1I1GTJ6</accession>
<evidence type="ECO:0000259" key="6">
    <source>
        <dbReference type="Pfam" id="PF03968"/>
    </source>
</evidence>
<dbReference type="Pfam" id="PF04453">
    <property type="entry name" value="LptD"/>
    <property type="match status" value="1"/>
</dbReference>
<evidence type="ECO:0000256" key="3">
    <source>
        <dbReference type="ARBA" id="ARBA00023237"/>
    </source>
</evidence>
<dbReference type="RefSeq" id="WP_091961764.1">
    <property type="nucleotide sequence ID" value="NZ_FOLH01000003.1"/>
</dbReference>
<evidence type="ECO:0000313" key="8">
    <source>
        <dbReference type="EMBL" id="SFC14816.1"/>
    </source>
</evidence>
<dbReference type="GO" id="GO:0043165">
    <property type="term" value="P:Gram-negative-bacterium-type cell outer membrane assembly"/>
    <property type="evidence" value="ECO:0007669"/>
    <property type="project" value="UniProtKB-UniRule"/>
</dbReference>
<evidence type="ECO:0000313" key="9">
    <source>
        <dbReference type="Proteomes" id="UP000199058"/>
    </source>
</evidence>
<gene>
    <name evidence="4" type="primary">lptD</name>
    <name evidence="8" type="ORF">SAMN05660443_1619</name>
</gene>
<sequence>MASPSLPPDLPAQKLDWQLYERRPAGQVCQGYYVSPPLDLPEADRSLGDARLFAEGRQLDYSPEGGMNLQGEVRLRQGPLYLLSDQAQLNADRTRARFTGNLEVRQDNFLLRAEEGDYELDSNYLRAEGAHYLIHDQHMRGAAWKLEQLPDGRVRLQEASMTTCSPDDHAWRLVAKRIDLNRESGFGDAYHVRMEVQKVPVFYVPWVRFPIDDRRHTGLLSPTISYSTSQQRLDYIQPFYWSLAPNYDATFWPRYIGDRGWMLGTEFRYLQPSDAGQLFYARLNNDDRYYGLDRWHFAAQHTGRWEAAGLNYNLDFAQASDHSYFYDLAKGRFGDEDNERLLQQLRLDYRWNNWQGRLQARGYQELRRRFDPNSNAVEPETTFALFDLRQGRDARRQDYYQLPQLEIRGRERLSRHFQAGFLMDLTYFDKLADEEASTGRYFTQNVAETGGDFYISSLNNWGAPRATRLHLEPSLSGDWTWPWAYVRPQVKLKHSSYWLDPYWDENVSQEERDGVNLEPSVTVPVYSLDTGIFLERDARFFGQDMIQTLEPRVFSAYVPFVEQYDVPNLFDGSFSEFDINQLYRAERTGGRDRVGDVQKTTLGVTQRLLNQDTGREVVSFAVAQEFYWADRRVNESYRHPDDPNREDQLPRAEQDYSQVRERSNLAFQANWNITRNLQLRSSLLWDERLEKTDRANTRFSYQDGRGMHLNLGHTYTSNYQNLGLQGPRPSTDELDAYSYTAEAEEQLYISGVFPLHNEHWRFFFKRSWDWKRDEVLDSLTGLEYTSCCWQLQMVYRDWIKDPDFFPKGETEERDRDQAIYLQVVFRGLGGAGQSTRDLLGTEIQGFTERSYSSGR</sequence>
<dbReference type="Proteomes" id="UP000199058">
    <property type="component" value="Unassembled WGS sequence"/>
</dbReference>
<dbReference type="PANTHER" id="PTHR30189:SF1">
    <property type="entry name" value="LPS-ASSEMBLY PROTEIN LPTD"/>
    <property type="match status" value="1"/>
</dbReference>
<comment type="subunit">
    <text evidence="4">Component of the lipopolysaccharide transport and assembly complex. Interacts with LptE and LptA.</text>
</comment>
<dbReference type="AlphaFoldDB" id="A0A1I1GTJ6"/>
<proteinExistence type="inferred from homology"/>
<comment type="similarity">
    <text evidence="4">Belongs to the LptD family.</text>
</comment>
<evidence type="ECO:0000256" key="4">
    <source>
        <dbReference type="HAMAP-Rule" id="MF_01411"/>
    </source>
</evidence>
<keyword evidence="1 4" id="KW-0732">Signal</keyword>
<dbReference type="OrthoDB" id="9760225at2"/>
<dbReference type="InterPro" id="IPR050218">
    <property type="entry name" value="LptD"/>
</dbReference>
<comment type="caution">
    <text evidence="4">Lacks conserved residue(s) required for the propagation of feature annotation.</text>
</comment>
<dbReference type="Pfam" id="PF03968">
    <property type="entry name" value="LptD_N"/>
    <property type="match status" value="1"/>
</dbReference>
<feature type="domain" description="LptD C-terminal" evidence="7">
    <location>
        <begin position="293"/>
        <end position="721"/>
    </location>
</feature>
<keyword evidence="9" id="KW-1185">Reference proteome</keyword>
<dbReference type="GO" id="GO:0015920">
    <property type="term" value="P:lipopolysaccharide transport"/>
    <property type="evidence" value="ECO:0007669"/>
    <property type="project" value="InterPro"/>
</dbReference>
<name>A0A1I1GTJ6_9GAMM</name>
<keyword evidence="3 4" id="KW-0998">Cell outer membrane</keyword>
<dbReference type="InterPro" id="IPR007543">
    <property type="entry name" value="LptD_C"/>
</dbReference>